<sequence length="82" mass="9743">MRMTWKGWRRMRRWKASLPQVFTRYLLAQMRPVSRASEEICSHSLEMRCTHRGNSSTLAFLRARSKMRIFGSGTPRQKRDLG</sequence>
<evidence type="ECO:0000313" key="1">
    <source>
        <dbReference type="EMBL" id="MXU84675.1"/>
    </source>
</evidence>
<name>A0A6B0U7Z7_IXORI</name>
<dbReference type="AlphaFoldDB" id="A0A6B0U7Z7"/>
<reference evidence="1" key="1">
    <citation type="submission" date="2019-12" db="EMBL/GenBank/DDBJ databases">
        <title>An insight into the sialome of adult female Ixodes ricinus ticks feeding for 6 days.</title>
        <authorList>
            <person name="Perner J."/>
            <person name="Ribeiro J.M.C."/>
        </authorList>
    </citation>
    <scope>NUCLEOTIDE SEQUENCE</scope>
    <source>
        <strain evidence="1">Semi-engorged</strain>
        <tissue evidence="1">Salivary glands</tissue>
    </source>
</reference>
<dbReference type="EMBL" id="GIFC01002592">
    <property type="protein sequence ID" value="MXU84675.1"/>
    <property type="molecule type" value="Transcribed_RNA"/>
</dbReference>
<accession>A0A6B0U7Z7</accession>
<organism evidence="1">
    <name type="scientific">Ixodes ricinus</name>
    <name type="common">Common tick</name>
    <name type="synonym">Acarus ricinus</name>
    <dbReference type="NCBI Taxonomy" id="34613"/>
    <lineage>
        <taxon>Eukaryota</taxon>
        <taxon>Metazoa</taxon>
        <taxon>Ecdysozoa</taxon>
        <taxon>Arthropoda</taxon>
        <taxon>Chelicerata</taxon>
        <taxon>Arachnida</taxon>
        <taxon>Acari</taxon>
        <taxon>Parasitiformes</taxon>
        <taxon>Ixodida</taxon>
        <taxon>Ixodoidea</taxon>
        <taxon>Ixodidae</taxon>
        <taxon>Ixodinae</taxon>
        <taxon>Ixodes</taxon>
    </lineage>
</organism>
<protein>
    <submittedName>
        <fullName evidence="1">Putative secreted protein</fullName>
    </submittedName>
</protein>
<proteinExistence type="predicted"/>